<dbReference type="Proteomes" id="UP000621266">
    <property type="component" value="Unassembled WGS sequence"/>
</dbReference>
<gene>
    <name evidence="1" type="ORF">GCU69_29485</name>
</gene>
<dbReference type="EMBL" id="WHPN01000411">
    <property type="protein sequence ID" value="KAF4405598.1"/>
    <property type="molecule type" value="Genomic_DNA"/>
</dbReference>
<protein>
    <submittedName>
        <fullName evidence="1">Uncharacterized protein</fullName>
    </submittedName>
</protein>
<sequence length="203" mass="22827">MASPEALAARALAQAAVKLAQAASNPTVMVKHGRREDRAAAYDRFVQACATFYQSRGSDGVNDLYAARHSVELRAPRKVREAAGILCDRIVGAWLDPETLTAWPPIPTDSTHPSLVGHLVHDKPPVTVPASHAPPPRPDAMSTKVIADPDELRQEISKFIDLARADINNRWWQWPIATRNGDRGWWKWTARRMPFLTRWWRAR</sequence>
<comment type="caution">
    <text evidence="1">The sequence shown here is derived from an EMBL/GenBank/DDBJ whole genome shotgun (WGS) entry which is preliminary data.</text>
</comment>
<dbReference type="RefSeq" id="WP_156207682.1">
    <property type="nucleotide sequence ID" value="NZ_WHPN01000411.1"/>
</dbReference>
<keyword evidence="2" id="KW-1185">Reference proteome</keyword>
<evidence type="ECO:0000313" key="1">
    <source>
        <dbReference type="EMBL" id="KAF4405598.1"/>
    </source>
</evidence>
<accession>A0ABQ7FC75</accession>
<organism evidence="1 2">
    <name type="scientific">Streptomyces lycii</name>
    <dbReference type="NCBI Taxonomy" id="2654337"/>
    <lineage>
        <taxon>Bacteria</taxon>
        <taxon>Bacillati</taxon>
        <taxon>Actinomycetota</taxon>
        <taxon>Actinomycetes</taxon>
        <taxon>Kitasatosporales</taxon>
        <taxon>Streptomycetaceae</taxon>
        <taxon>Streptomyces</taxon>
    </lineage>
</organism>
<reference evidence="1 2" key="1">
    <citation type="submission" date="2019-10" db="EMBL/GenBank/DDBJ databases">
        <title>Streptomyces tenebrisbrunneis sp.nov., an endogenous actinomycete isolated from of Lycium ruthenicum.</title>
        <authorList>
            <person name="Ma L."/>
        </authorList>
    </citation>
    <scope>NUCLEOTIDE SEQUENCE [LARGE SCALE GENOMIC DNA]</scope>
    <source>
        <strain evidence="1 2">TRM 66187</strain>
    </source>
</reference>
<evidence type="ECO:0000313" key="2">
    <source>
        <dbReference type="Proteomes" id="UP000621266"/>
    </source>
</evidence>
<name>A0ABQ7FC75_9ACTN</name>
<proteinExistence type="predicted"/>